<evidence type="ECO:0000256" key="8">
    <source>
        <dbReference type="HAMAP-Rule" id="MF_00692"/>
    </source>
</evidence>
<feature type="active site" description="Proton acceptor" evidence="8">
    <location>
        <position position="252"/>
    </location>
</feature>
<feature type="binding site" evidence="8">
    <location>
        <position position="108"/>
    </location>
    <ligand>
        <name>ATP</name>
        <dbReference type="ChEBI" id="CHEBI:30616"/>
    </ligand>
</feature>
<keyword evidence="7 8" id="KW-0460">Magnesium</keyword>
<feature type="binding site" evidence="8">
    <location>
        <position position="85"/>
    </location>
    <ligand>
        <name>ATP</name>
        <dbReference type="ChEBI" id="CHEBI:30616"/>
    </ligand>
</feature>
<reference evidence="9 10" key="1">
    <citation type="journal article" date="2022" name="Mar. Drugs">
        <title>Bioassay-Guided Fractionation Leads to the Detection of Cholic Acid Generated by the Rare Thalassomonas sp.</title>
        <authorList>
            <person name="Pheiffer F."/>
            <person name="Schneider Y.K."/>
            <person name="Hansen E.H."/>
            <person name="Andersen J.H."/>
            <person name="Isaksson J."/>
            <person name="Busche T."/>
            <person name="R C."/>
            <person name="Kalinowski J."/>
            <person name="Zyl L.V."/>
            <person name="Trindade M."/>
        </authorList>
    </citation>
    <scope>NUCLEOTIDE SEQUENCE [LARGE SCALE GENOMIC DNA]</scope>
    <source>
        <strain evidence="9 10">A5K-61T</strain>
    </source>
</reference>
<keyword evidence="5 8" id="KW-0547">Nucleotide-binding</keyword>
<comment type="cofactor">
    <cofactor evidence="8">
        <name>Mg(2+)</name>
        <dbReference type="ChEBI" id="CHEBI:18420"/>
    </cofactor>
    <cofactor evidence="8">
        <name>Mn(2+)</name>
        <dbReference type="ChEBI" id="CHEBI:29035"/>
    </cofactor>
</comment>
<comment type="similarity">
    <text evidence="1 8">Belongs to the SELO family.</text>
</comment>
<protein>
    <recommendedName>
        <fullName evidence="8">Protein nucleotidyltransferase YdiU</fullName>
        <ecNumber evidence="8">2.7.7.-</ecNumber>
    </recommendedName>
    <alternativeName>
        <fullName evidence="8">Protein adenylyltransferase YdiU</fullName>
        <ecNumber evidence="8">2.7.7.108</ecNumber>
    </alternativeName>
    <alternativeName>
        <fullName evidence="8">Protein uridylyltransferase YdiU</fullName>
        <ecNumber evidence="8">2.7.7.-</ecNumber>
    </alternativeName>
</protein>
<dbReference type="PANTHER" id="PTHR32057">
    <property type="entry name" value="PROTEIN ADENYLYLTRANSFERASE SELO, MITOCHONDRIAL"/>
    <property type="match status" value="1"/>
</dbReference>
<dbReference type="RefSeq" id="WP_274055046.1">
    <property type="nucleotide sequence ID" value="NZ_CP059693.1"/>
</dbReference>
<dbReference type="Pfam" id="PF02696">
    <property type="entry name" value="SelO"/>
    <property type="match status" value="1"/>
</dbReference>
<dbReference type="EC" id="2.7.7.-" evidence="8"/>
<keyword evidence="2 8" id="KW-0808">Transferase</keyword>
<dbReference type="EMBL" id="CP059693">
    <property type="protein sequence ID" value="WDE14681.1"/>
    <property type="molecule type" value="Genomic_DNA"/>
</dbReference>
<keyword evidence="6 8" id="KW-0067">ATP-binding</keyword>
<feature type="binding site" evidence="8">
    <location>
        <position position="87"/>
    </location>
    <ligand>
        <name>ATP</name>
        <dbReference type="ChEBI" id="CHEBI:30616"/>
    </ligand>
</feature>
<comment type="catalytic activity">
    <reaction evidence="8">
        <text>L-threonyl-[protein] + ATP = 3-O-(5'-adenylyl)-L-threonyl-[protein] + diphosphate</text>
        <dbReference type="Rhea" id="RHEA:54292"/>
        <dbReference type="Rhea" id="RHEA-COMP:11060"/>
        <dbReference type="Rhea" id="RHEA-COMP:13847"/>
        <dbReference type="ChEBI" id="CHEBI:30013"/>
        <dbReference type="ChEBI" id="CHEBI:30616"/>
        <dbReference type="ChEBI" id="CHEBI:33019"/>
        <dbReference type="ChEBI" id="CHEBI:138113"/>
        <dbReference type="EC" id="2.7.7.108"/>
    </reaction>
</comment>
<feature type="binding site" evidence="8">
    <location>
        <position position="178"/>
    </location>
    <ligand>
        <name>ATP</name>
        <dbReference type="ChEBI" id="CHEBI:30616"/>
    </ligand>
</feature>
<feature type="binding site" evidence="8">
    <location>
        <position position="262"/>
    </location>
    <ligand>
        <name>ATP</name>
        <dbReference type="ChEBI" id="CHEBI:30616"/>
    </ligand>
</feature>
<comment type="catalytic activity">
    <reaction evidence="8">
        <text>L-seryl-[protein] + ATP = 3-O-(5'-adenylyl)-L-seryl-[protein] + diphosphate</text>
        <dbReference type="Rhea" id="RHEA:58120"/>
        <dbReference type="Rhea" id="RHEA-COMP:9863"/>
        <dbReference type="Rhea" id="RHEA-COMP:15073"/>
        <dbReference type="ChEBI" id="CHEBI:29999"/>
        <dbReference type="ChEBI" id="CHEBI:30616"/>
        <dbReference type="ChEBI" id="CHEBI:33019"/>
        <dbReference type="ChEBI" id="CHEBI:142516"/>
        <dbReference type="EC" id="2.7.7.108"/>
    </reaction>
</comment>
<feature type="binding site" evidence="8">
    <location>
        <position position="88"/>
    </location>
    <ligand>
        <name>ATP</name>
        <dbReference type="ChEBI" id="CHEBI:30616"/>
    </ligand>
</feature>
<evidence type="ECO:0000256" key="5">
    <source>
        <dbReference type="ARBA" id="ARBA00022741"/>
    </source>
</evidence>
<dbReference type="InterPro" id="IPR003846">
    <property type="entry name" value="SelO"/>
</dbReference>
<dbReference type="EC" id="2.7.7.108" evidence="8"/>
<evidence type="ECO:0000313" key="10">
    <source>
        <dbReference type="Proteomes" id="UP001215231"/>
    </source>
</evidence>
<evidence type="ECO:0000256" key="4">
    <source>
        <dbReference type="ARBA" id="ARBA00022723"/>
    </source>
</evidence>
<keyword evidence="3 8" id="KW-0548">Nucleotidyltransferase</keyword>
<feature type="binding site" evidence="8">
    <location>
        <position position="171"/>
    </location>
    <ligand>
        <name>ATP</name>
        <dbReference type="ChEBI" id="CHEBI:30616"/>
    </ligand>
</feature>
<feature type="binding site" evidence="8">
    <location>
        <position position="121"/>
    </location>
    <ligand>
        <name>ATP</name>
        <dbReference type="ChEBI" id="CHEBI:30616"/>
    </ligand>
</feature>
<dbReference type="NCBIfam" id="NF000658">
    <property type="entry name" value="PRK00029.1"/>
    <property type="match status" value="1"/>
</dbReference>
<keyword evidence="8" id="KW-0464">Manganese</keyword>
<organism evidence="9 10">
    <name type="scientific">Thalassomonas haliotis</name>
    <dbReference type="NCBI Taxonomy" id="485448"/>
    <lineage>
        <taxon>Bacteria</taxon>
        <taxon>Pseudomonadati</taxon>
        <taxon>Pseudomonadota</taxon>
        <taxon>Gammaproteobacteria</taxon>
        <taxon>Alteromonadales</taxon>
        <taxon>Colwelliaceae</taxon>
        <taxon>Thalassomonas</taxon>
    </lineage>
</organism>
<feature type="binding site" evidence="8">
    <location>
        <position position="120"/>
    </location>
    <ligand>
        <name>ATP</name>
        <dbReference type="ChEBI" id="CHEBI:30616"/>
    </ligand>
</feature>
<evidence type="ECO:0000256" key="7">
    <source>
        <dbReference type="ARBA" id="ARBA00022842"/>
    </source>
</evidence>
<gene>
    <name evidence="8" type="primary">ydiU</name>
    <name evidence="8" type="synonym">selO</name>
    <name evidence="9" type="ORF">H3N35_26685</name>
</gene>
<comment type="catalytic activity">
    <reaction evidence="8">
        <text>L-histidyl-[protein] + UTP = N(tele)-(5'-uridylyl)-L-histidyl-[protein] + diphosphate</text>
        <dbReference type="Rhea" id="RHEA:83891"/>
        <dbReference type="Rhea" id="RHEA-COMP:9745"/>
        <dbReference type="Rhea" id="RHEA-COMP:20239"/>
        <dbReference type="ChEBI" id="CHEBI:29979"/>
        <dbReference type="ChEBI" id="CHEBI:33019"/>
        <dbReference type="ChEBI" id="CHEBI:46398"/>
        <dbReference type="ChEBI" id="CHEBI:233474"/>
    </reaction>
</comment>
<evidence type="ECO:0000313" key="9">
    <source>
        <dbReference type="EMBL" id="WDE14681.1"/>
    </source>
</evidence>
<feature type="binding site" evidence="8">
    <location>
        <position position="253"/>
    </location>
    <ligand>
        <name>Mg(2+)</name>
        <dbReference type="ChEBI" id="CHEBI:18420"/>
    </ligand>
</feature>
<name>A0ABY7VPI1_9GAMM</name>
<feature type="binding site" evidence="8">
    <location>
        <position position="262"/>
    </location>
    <ligand>
        <name>Mg(2+)</name>
        <dbReference type="ChEBI" id="CHEBI:18420"/>
    </ligand>
</feature>
<evidence type="ECO:0000256" key="1">
    <source>
        <dbReference type="ARBA" id="ARBA00009747"/>
    </source>
</evidence>
<keyword evidence="4 8" id="KW-0479">Metal-binding</keyword>
<evidence type="ECO:0000256" key="3">
    <source>
        <dbReference type="ARBA" id="ARBA00022695"/>
    </source>
</evidence>
<comment type="function">
    <text evidence="8">Nucleotidyltransferase involved in the post-translational modification of proteins. It can catalyze the addition of adenosine monophosphate (AMP) or uridine monophosphate (UMP) to a protein, resulting in modifications known as AMPylation and UMPylation.</text>
</comment>
<comment type="catalytic activity">
    <reaction evidence="8">
        <text>L-tyrosyl-[protein] + UTP = O-(5'-uridylyl)-L-tyrosyl-[protein] + diphosphate</text>
        <dbReference type="Rhea" id="RHEA:83887"/>
        <dbReference type="Rhea" id="RHEA-COMP:10136"/>
        <dbReference type="Rhea" id="RHEA-COMP:20238"/>
        <dbReference type="ChEBI" id="CHEBI:33019"/>
        <dbReference type="ChEBI" id="CHEBI:46398"/>
        <dbReference type="ChEBI" id="CHEBI:46858"/>
        <dbReference type="ChEBI" id="CHEBI:90602"/>
    </reaction>
</comment>
<evidence type="ECO:0000256" key="6">
    <source>
        <dbReference type="ARBA" id="ARBA00022840"/>
    </source>
</evidence>
<dbReference type="HAMAP" id="MF_00692">
    <property type="entry name" value="SelO"/>
    <property type="match status" value="1"/>
</dbReference>
<sequence>MKFSNRYSQLDNAFYQRVTPARVSRPKLLLWNQDLADQLLLTEDFCRDRALLAQYFSGNRIPDGAEPIALAYAGHQFGNFNPQLGDGRAHLLGEILSNSGQRYDIQLKGSGQTRFSRQGDGKCAIGPAVREYIMSEAMYALGVPSSRCLAVTATGDLVYRETAKPGAVVTRVAASHIRVGTFEYFAARGDLDSLKTLTGFAINRHFPEIGLNPELTPSQKVLKFLNAVIDKQLTLIVNWLRVGFIHGVMNTDNTAISGETIDFGPCAMMGIYHPGTVFSAIDTRGRYAFGNQSAIGQWNMARLAEALLPLIDEVPEKAVALAEPLIRQYGRDFELAYQLMLANKLGMASLPEQADEPAGSLATNLLALMQEQELDYTQTFARLTLSLENPQEAEKLSQELSPWYDKWRALLADEGIEAETAKSLMAQNNPRVIPRNHHVEAILAEYEQSGDSREIEDFLKVVRSPYRLLPQTPKFQDLPADGDRHYRTFCGT</sequence>
<keyword evidence="10" id="KW-1185">Reference proteome</keyword>
<accession>A0ABY7VPI1</accession>
<comment type="catalytic activity">
    <reaction evidence="8">
        <text>L-seryl-[protein] + UTP = O-(5'-uridylyl)-L-seryl-[protein] + diphosphate</text>
        <dbReference type="Rhea" id="RHEA:64604"/>
        <dbReference type="Rhea" id="RHEA-COMP:9863"/>
        <dbReference type="Rhea" id="RHEA-COMP:16635"/>
        <dbReference type="ChEBI" id="CHEBI:29999"/>
        <dbReference type="ChEBI" id="CHEBI:33019"/>
        <dbReference type="ChEBI" id="CHEBI:46398"/>
        <dbReference type="ChEBI" id="CHEBI:156051"/>
    </reaction>
</comment>
<proteinExistence type="inferred from homology"/>
<dbReference type="PANTHER" id="PTHR32057:SF14">
    <property type="entry name" value="PROTEIN ADENYLYLTRANSFERASE SELO, MITOCHONDRIAL"/>
    <property type="match status" value="1"/>
</dbReference>
<dbReference type="Proteomes" id="UP001215231">
    <property type="component" value="Chromosome"/>
</dbReference>
<evidence type="ECO:0000256" key="2">
    <source>
        <dbReference type="ARBA" id="ARBA00022679"/>
    </source>
</evidence>
<comment type="catalytic activity">
    <reaction evidence="8">
        <text>L-tyrosyl-[protein] + ATP = O-(5'-adenylyl)-L-tyrosyl-[protein] + diphosphate</text>
        <dbReference type="Rhea" id="RHEA:54288"/>
        <dbReference type="Rhea" id="RHEA-COMP:10136"/>
        <dbReference type="Rhea" id="RHEA-COMP:13846"/>
        <dbReference type="ChEBI" id="CHEBI:30616"/>
        <dbReference type="ChEBI" id="CHEBI:33019"/>
        <dbReference type="ChEBI" id="CHEBI:46858"/>
        <dbReference type="ChEBI" id="CHEBI:83624"/>
        <dbReference type="EC" id="2.7.7.108"/>
    </reaction>
</comment>